<accession>A0ACC1B7S6</accession>
<protein>
    <submittedName>
        <fullName evidence="1">Uncharacterized protein</fullName>
    </submittedName>
</protein>
<gene>
    <name evidence="1" type="ORF">Patl1_15669</name>
</gene>
<dbReference type="EMBL" id="CM047902">
    <property type="protein sequence ID" value="KAJ0094953.1"/>
    <property type="molecule type" value="Genomic_DNA"/>
</dbReference>
<reference evidence="2" key="1">
    <citation type="journal article" date="2023" name="G3 (Bethesda)">
        <title>Genome assembly and association tests identify interacting loci associated with vigor, precocity, and sex in interspecific pistachio rootstocks.</title>
        <authorList>
            <person name="Palmer W."/>
            <person name="Jacygrad E."/>
            <person name="Sagayaradj S."/>
            <person name="Cavanaugh K."/>
            <person name="Han R."/>
            <person name="Bertier L."/>
            <person name="Beede B."/>
            <person name="Kafkas S."/>
            <person name="Golino D."/>
            <person name="Preece J."/>
            <person name="Michelmore R."/>
        </authorList>
    </citation>
    <scope>NUCLEOTIDE SEQUENCE [LARGE SCALE GENOMIC DNA]</scope>
</reference>
<evidence type="ECO:0000313" key="2">
    <source>
        <dbReference type="Proteomes" id="UP001164250"/>
    </source>
</evidence>
<comment type="caution">
    <text evidence="1">The sequence shown here is derived from an EMBL/GenBank/DDBJ whole genome shotgun (WGS) entry which is preliminary data.</text>
</comment>
<organism evidence="1 2">
    <name type="scientific">Pistacia atlantica</name>
    <dbReference type="NCBI Taxonomy" id="434234"/>
    <lineage>
        <taxon>Eukaryota</taxon>
        <taxon>Viridiplantae</taxon>
        <taxon>Streptophyta</taxon>
        <taxon>Embryophyta</taxon>
        <taxon>Tracheophyta</taxon>
        <taxon>Spermatophyta</taxon>
        <taxon>Magnoliopsida</taxon>
        <taxon>eudicotyledons</taxon>
        <taxon>Gunneridae</taxon>
        <taxon>Pentapetalae</taxon>
        <taxon>rosids</taxon>
        <taxon>malvids</taxon>
        <taxon>Sapindales</taxon>
        <taxon>Anacardiaceae</taxon>
        <taxon>Pistacia</taxon>
    </lineage>
</organism>
<evidence type="ECO:0000313" key="1">
    <source>
        <dbReference type="EMBL" id="KAJ0094953.1"/>
    </source>
</evidence>
<name>A0ACC1B7S6_9ROSI</name>
<dbReference type="Proteomes" id="UP001164250">
    <property type="component" value="Chromosome 6"/>
</dbReference>
<proteinExistence type="predicted"/>
<sequence>MSTYLVEVVIGLFDYVEDHTSDGMVILYVLLTFLPYFMVLTIFPRLVGLPLEKFQMALAHILQVCINSLDVTS</sequence>
<keyword evidence="2" id="KW-1185">Reference proteome</keyword>